<keyword evidence="3" id="KW-1185">Reference proteome</keyword>
<name>A0A9X0UBS1_9PROT</name>
<dbReference type="AlphaFoldDB" id="A0A9X0UBS1"/>
<comment type="caution">
    <text evidence="2">The sequence shown here is derived from an EMBL/GenBank/DDBJ whole genome shotgun (WGS) entry which is preliminary data.</text>
</comment>
<reference evidence="2" key="1">
    <citation type="submission" date="2020-08" db="EMBL/GenBank/DDBJ databases">
        <authorList>
            <person name="Hu Y."/>
            <person name="Nguyen S.V."/>
            <person name="Li F."/>
            <person name="Fanning S."/>
        </authorList>
    </citation>
    <scope>NUCLEOTIDE SEQUENCE</scope>
    <source>
        <strain evidence="2">SYSU D8009</strain>
    </source>
</reference>
<organism evidence="2 3">
    <name type="scientific">Siccirubricoccus deserti</name>
    <dbReference type="NCBI Taxonomy" id="2013562"/>
    <lineage>
        <taxon>Bacteria</taxon>
        <taxon>Pseudomonadati</taxon>
        <taxon>Pseudomonadota</taxon>
        <taxon>Alphaproteobacteria</taxon>
        <taxon>Acetobacterales</taxon>
        <taxon>Roseomonadaceae</taxon>
        <taxon>Siccirubricoccus</taxon>
    </lineage>
</organism>
<feature type="compositionally biased region" description="Basic and acidic residues" evidence="1">
    <location>
        <begin position="24"/>
        <end position="45"/>
    </location>
</feature>
<evidence type="ECO:0000313" key="2">
    <source>
        <dbReference type="EMBL" id="MBC4014349.1"/>
    </source>
</evidence>
<gene>
    <name evidence="2" type="ORF">H7965_03350</name>
</gene>
<feature type="region of interest" description="Disordered" evidence="1">
    <location>
        <begin position="1"/>
        <end position="67"/>
    </location>
</feature>
<feature type="compositionally biased region" description="Polar residues" evidence="1">
    <location>
        <begin position="50"/>
        <end position="67"/>
    </location>
</feature>
<evidence type="ECO:0000256" key="1">
    <source>
        <dbReference type="SAM" id="MobiDB-lite"/>
    </source>
</evidence>
<dbReference type="Proteomes" id="UP000600101">
    <property type="component" value="Unassembled WGS sequence"/>
</dbReference>
<evidence type="ECO:0000313" key="3">
    <source>
        <dbReference type="Proteomes" id="UP000600101"/>
    </source>
</evidence>
<proteinExistence type="predicted"/>
<dbReference type="EMBL" id="JACOMF010000003">
    <property type="protein sequence ID" value="MBC4014349.1"/>
    <property type="molecule type" value="Genomic_DNA"/>
</dbReference>
<protein>
    <submittedName>
        <fullName evidence="2">Uncharacterized protein</fullName>
    </submittedName>
</protein>
<accession>A0A9X0UBS1</accession>
<sequence>MSKAHLPPVPPANRTTKGPGPQDDTPRGTDHQGEALPSDARDRNLAEQGRQGNIKQNTTNQGFTQDR</sequence>